<dbReference type="SUPFAM" id="SSF103473">
    <property type="entry name" value="MFS general substrate transporter"/>
    <property type="match status" value="1"/>
</dbReference>
<feature type="transmembrane region" description="Helical" evidence="6">
    <location>
        <begin position="116"/>
        <end position="136"/>
    </location>
</feature>
<keyword evidence="2" id="KW-0813">Transport</keyword>
<keyword evidence="4 6" id="KW-1133">Transmembrane helix</keyword>
<gene>
    <name evidence="8" type="ORF">J2S63_000019</name>
</gene>
<evidence type="ECO:0000256" key="6">
    <source>
        <dbReference type="SAM" id="Phobius"/>
    </source>
</evidence>
<dbReference type="InterPro" id="IPR011701">
    <property type="entry name" value="MFS"/>
</dbReference>
<dbReference type="Pfam" id="PF07690">
    <property type="entry name" value="MFS_1"/>
    <property type="match status" value="1"/>
</dbReference>
<feature type="transmembrane region" description="Helical" evidence="6">
    <location>
        <begin position="278"/>
        <end position="296"/>
    </location>
</feature>
<evidence type="ECO:0000256" key="1">
    <source>
        <dbReference type="ARBA" id="ARBA00004651"/>
    </source>
</evidence>
<dbReference type="Gene3D" id="1.20.1250.20">
    <property type="entry name" value="MFS general substrate transporter like domains"/>
    <property type="match status" value="2"/>
</dbReference>
<dbReference type="CDD" id="cd17504">
    <property type="entry name" value="MFS_MMR_MDR_like"/>
    <property type="match status" value="1"/>
</dbReference>
<proteinExistence type="predicted"/>
<feature type="transmembrane region" description="Helical" evidence="6">
    <location>
        <begin position="376"/>
        <end position="397"/>
    </location>
</feature>
<feature type="transmembrane region" description="Helical" evidence="6">
    <location>
        <begin position="148"/>
        <end position="170"/>
    </location>
</feature>
<evidence type="ECO:0000256" key="2">
    <source>
        <dbReference type="ARBA" id="ARBA00022448"/>
    </source>
</evidence>
<dbReference type="Proteomes" id="UP001183648">
    <property type="component" value="Unassembled WGS sequence"/>
</dbReference>
<reference evidence="8 9" key="1">
    <citation type="submission" date="2023-07" db="EMBL/GenBank/DDBJ databases">
        <title>Sequencing the genomes of 1000 actinobacteria strains.</title>
        <authorList>
            <person name="Klenk H.-P."/>
        </authorList>
    </citation>
    <scope>NUCLEOTIDE SEQUENCE [LARGE SCALE GENOMIC DNA]</scope>
    <source>
        <strain evidence="8 9">DSM 19426</strain>
    </source>
</reference>
<feature type="transmembrane region" description="Helical" evidence="6">
    <location>
        <begin position="449"/>
        <end position="471"/>
    </location>
</feature>
<name>A0ABU2BPA4_9ACTN</name>
<evidence type="ECO:0000256" key="3">
    <source>
        <dbReference type="ARBA" id="ARBA00022692"/>
    </source>
</evidence>
<feature type="transmembrane region" description="Helical" evidence="6">
    <location>
        <begin position="234"/>
        <end position="257"/>
    </location>
</feature>
<keyword evidence="9" id="KW-1185">Reference proteome</keyword>
<evidence type="ECO:0000313" key="8">
    <source>
        <dbReference type="EMBL" id="MDR7360466.1"/>
    </source>
</evidence>
<feature type="transmembrane region" description="Helical" evidence="6">
    <location>
        <begin position="348"/>
        <end position="370"/>
    </location>
</feature>
<dbReference type="PROSITE" id="PS50850">
    <property type="entry name" value="MFS"/>
    <property type="match status" value="1"/>
</dbReference>
<comment type="subcellular location">
    <subcellularLocation>
        <location evidence="1">Cell membrane</location>
        <topology evidence="1">Multi-pass membrane protein</topology>
    </subcellularLocation>
</comment>
<keyword evidence="3 6" id="KW-0812">Transmembrane</keyword>
<dbReference type="RefSeq" id="WP_310296954.1">
    <property type="nucleotide sequence ID" value="NZ_BAAAPS010000006.1"/>
</dbReference>
<dbReference type="InterPro" id="IPR020846">
    <property type="entry name" value="MFS_dom"/>
</dbReference>
<dbReference type="PANTHER" id="PTHR42718:SF9">
    <property type="entry name" value="MAJOR FACILITATOR SUPERFAMILY MULTIDRUG TRANSPORTER MFSC"/>
    <property type="match status" value="1"/>
</dbReference>
<organism evidence="8 9">
    <name type="scientific">Nocardioides marmoribigeumensis</name>
    <dbReference type="NCBI Taxonomy" id="433649"/>
    <lineage>
        <taxon>Bacteria</taxon>
        <taxon>Bacillati</taxon>
        <taxon>Actinomycetota</taxon>
        <taxon>Actinomycetes</taxon>
        <taxon>Propionibacteriales</taxon>
        <taxon>Nocardioidaceae</taxon>
        <taxon>Nocardioides</taxon>
    </lineage>
</organism>
<evidence type="ECO:0000256" key="5">
    <source>
        <dbReference type="ARBA" id="ARBA00023136"/>
    </source>
</evidence>
<sequence length="496" mass="49827">MTSSLPAPTDLPTPPVGRLAGPGLVIAVLCLGSLSGSLMQSLVIPIQSELPRLLGTDPGSASWAVTATLLAAAVTMPVSGRLADMYGKKKVLVVSAGVLVVGSTVAALSSSLAPFLVGRALQGMAMGYVPVAISLVREVAPPERRAGAVAAVSATLGVGGALGLPLSAWIAEDYSWHGLFWLSAVLAAVILALTALVVPGIHDEHPGRLDLVGVAGLAVGLSSVLIGVSKGSDWGWAHGRTLGAVVGGVLVLAAWTVHELRHDDPLVDLRTTVRRPVLFTNLAAVLIGFGMMAQAIVVPQLLEMPAETGFGLGQTILQAGLWMAPGGLMMMLFAPVSSRLITTVGARVTLAVGAAVISAGYVVALALMAAPWQLMVASLVASAGVGIGYAAMPTLILDNVPAHEAGSGVGVNALMRSVGTTVAGAVMAAILTSDTVSLGGGVAIPAEGAFRLCFLVGAAAALAGALVALLVPRRPAAERAPRPRAAATLRPSAAQS</sequence>
<protein>
    <submittedName>
        <fullName evidence="8">EmrB/QacA subfamily drug resistance transporter</fullName>
    </submittedName>
</protein>
<evidence type="ECO:0000313" key="9">
    <source>
        <dbReference type="Proteomes" id="UP001183648"/>
    </source>
</evidence>
<feature type="transmembrane region" description="Helical" evidence="6">
    <location>
        <begin position="24"/>
        <end position="48"/>
    </location>
</feature>
<evidence type="ECO:0000256" key="4">
    <source>
        <dbReference type="ARBA" id="ARBA00022989"/>
    </source>
</evidence>
<keyword evidence="5 6" id="KW-0472">Membrane</keyword>
<dbReference type="PANTHER" id="PTHR42718">
    <property type="entry name" value="MAJOR FACILITATOR SUPERFAMILY MULTIDRUG TRANSPORTER MFSC"/>
    <property type="match status" value="1"/>
</dbReference>
<accession>A0ABU2BPA4</accession>
<feature type="transmembrane region" description="Helical" evidence="6">
    <location>
        <begin position="176"/>
        <end position="197"/>
    </location>
</feature>
<feature type="transmembrane region" description="Helical" evidence="6">
    <location>
        <begin position="316"/>
        <end position="336"/>
    </location>
</feature>
<feature type="domain" description="Major facilitator superfamily (MFS) profile" evidence="7">
    <location>
        <begin position="25"/>
        <end position="476"/>
    </location>
</feature>
<evidence type="ECO:0000259" key="7">
    <source>
        <dbReference type="PROSITE" id="PS50850"/>
    </source>
</evidence>
<comment type="caution">
    <text evidence="8">The sequence shown here is derived from an EMBL/GenBank/DDBJ whole genome shotgun (WGS) entry which is preliminary data.</text>
</comment>
<dbReference type="InterPro" id="IPR036259">
    <property type="entry name" value="MFS_trans_sf"/>
</dbReference>
<feature type="transmembrane region" description="Helical" evidence="6">
    <location>
        <begin position="209"/>
        <end position="228"/>
    </location>
</feature>
<feature type="transmembrane region" description="Helical" evidence="6">
    <location>
        <begin position="91"/>
        <end position="110"/>
    </location>
</feature>
<dbReference type="EMBL" id="JAVDYG010000001">
    <property type="protein sequence ID" value="MDR7360466.1"/>
    <property type="molecule type" value="Genomic_DNA"/>
</dbReference>